<gene>
    <name evidence="10" type="ORF">DME_LOCUS2973</name>
</gene>
<keyword evidence="6 9" id="KW-0472">Membrane</keyword>
<feature type="coiled-coil region" evidence="7">
    <location>
        <begin position="224"/>
        <end position="272"/>
    </location>
</feature>
<evidence type="ECO:0000256" key="7">
    <source>
        <dbReference type="SAM" id="Coils"/>
    </source>
</evidence>
<name>A0A0N4UMY1_DRAME</name>
<evidence type="ECO:0000313" key="13">
    <source>
        <dbReference type="WBParaSite" id="DME_0000923601-mRNA-1"/>
    </source>
</evidence>
<accession>A0A0N4UMY1</accession>
<dbReference type="GO" id="GO:0016020">
    <property type="term" value="C:membrane"/>
    <property type="evidence" value="ECO:0007669"/>
    <property type="project" value="UniProtKB-SubCell"/>
</dbReference>
<evidence type="ECO:0000256" key="4">
    <source>
        <dbReference type="ARBA" id="ARBA00022989"/>
    </source>
</evidence>
<comment type="similarity">
    <text evidence="2">Belongs to the TEX28 family.</text>
</comment>
<keyword evidence="4 9" id="KW-1133">Transmembrane helix</keyword>
<dbReference type="Proteomes" id="UP000274756">
    <property type="component" value="Unassembled WGS sequence"/>
</dbReference>
<evidence type="ECO:0000313" key="11">
    <source>
        <dbReference type="Proteomes" id="UP000038040"/>
    </source>
</evidence>
<dbReference type="Proteomes" id="UP000038040">
    <property type="component" value="Unplaced"/>
</dbReference>
<organism evidence="11 13">
    <name type="scientific">Dracunculus medinensis</name>
    <name type="common">Guinea worm</name>
    <dbReference type="NCBI Taxonomy" id="318479"/>
    <lineage>
        <taxon>Eukaryota</taxon>
        <taxon>Metazoa</taxon>
        <taxon>Ecdysozoa</taxon>
        <taxon>Nematoda</taxon>
        <taxon>Chromadorea</taxon>
        <taxon>Rhabditida</taxon>
        <taxon>Spirurina</taxon>
        <taxon>Dracunculoidea</taxon>
        <taxon>Dracunculidae</taxon>
        <taxon>Dracunculus</taxon>
    </lineage>
</organism>
<dbReference type="InterPro" id="IPR019394">
    <property type="entry name" value="TEX28/TMCC"/>
</dbReference>
<dbReference type="WBParaSite" id="DME_0000923601-mRNA-1">
    <property type="protein sequence ID" value="DME_0000923601-mRNA-1"/>
    <property type="gene ID" value="DME_0000923601"/>
</dbReference>
<dbReference type="Pfam" id="PF10267">
    <property type="entry name" value="Tmemb_cc2"/>
    <property type="match status" value="1"/>
</dbReference>
<keyword evidence="12" id="KW-1185">Reference proteome</keyword>
<evidence type="ECO:0000313" key="10">
    <source>
        <dbReference type="EMBL" id="VDN53000.1"/>
    </source>
</evidence>
<dbReference type="PANTHER" id="PTHR17613">
    <property type="entry name" value="CEREBRAL PROTEIN-11-RELATED"/>
    <property type="match status" value="1"/>
</dbReference>
<evidence type="ECO:0000256" key="8">
    <source>
        <dbReference type="SAM" id="MobiDB-lite"/>
    </source>
</evidence>
<reference evidence="10 12" key="2">
    <citation type="submission" date="2018-11" db="EMBL/GenBank/DDBJ databases">
        <authorList>
            <consortium name="Pathogen Informatics"/>
        </authorList>
    </citation>
    <scope>NUCLEOTIDE SEQUENCE [LARGE SCALE GENOMIC DNA]</scope>
</reference>
<evidence type="ECO:0000313" key="12">
    <source>
        <dbReference type="Proteomes" id="UP000274756"/>
    </source>
</evidence>
<keyword evidence="3 9" id="KW-0812">Transmembrane</keyword>
<sequence>KEYAERFDSSVRSSDGCTSNIDDSNVEEKIRIERKIDKIKEKLTRISLAREVASNMESGSENPQLIRVRQHFEKKNKKYAQEMDHLQKKLEQLQSRLNELELGIVVQPSPRAAVLNNIRRTAPLLREMTGSVISAPRGIAHIIKNTLGSADNISTNAKYSAAGHSIFYASSTENGERHNHCLLNDRSKSDGADFADISLRGNPDNFFDIQPGPVSISMNNDSSLTHSNANLSDLKEEINTLKLQNQFLVQQLEKIQRLEEILNDTIELHQAEMTALKADLNTIGTRMDYQYCDRFCSIEENIESTQNKMIRLESNLKEWSETSAQSAFSSILLTGANVLVEFLKLLLFIISVVLDFFKPFTGTRTRAGFVILIWMFFMISSQYINYFTLLDRVKKLFFALFTSRSGFFLF</sequence>
<dbReference type="GO" id="GO:0012505">
    <property type="term" value="C:endomembrane system"/>
    <property type="evidence" value="ECO:0007669"/>
    <property type="project" value="TreeGrafter"/>
</dbReference>
<feature type="compositionally biased region" description="Polar residues" evidence="8">
    <location>
        <begin position="10"/>
        <end position="23"/>
    </location>
</feature>
<evidence type="ECO:0000256" key="3">
    <source>
        <dbReference type="ARBA" id="ARBA00022692"/>
    </source>
</evidence>
<dbReference type="EMBL" id="UYYG01000093">
    <property type="protein sequence ID" value="VDN53000.1"/>
    <property type="molecule type" value="Genomic_DNA"/>
</dbReference>
<evidence type="ECO:0000256" key="6">
    <source>
        <dbReference type="ARBA" id="ARBA00023136"/>
    </source>
</evidence>
<evidence type="ECO:0000256" key="2">
    <source>
        <dbReference type="ARBA" id="ARBA00008108"/>
    </source>
</evidence>
<evidence type="ECO:0000256" key="1">
    <source>
        <dbReference type="ARBA" id="ARBA00004370"/>
    </source>
</evidence>
<dbReference type="AlphaFoldDB" id="A0A0N4UMY1"/>
<protein>
    <submittedName>
        <fullName evidence="13">Transmembrane and coiled-coil domains protein 2</fullName>
    </submittedName>
</protein>
<dbReference type="PANTHER" id="PTHR17613:SF14">
    <property type="entry name" value="DEMENTIN, ISOFORM H"/>
    <property type="match status" value="1"/>
</dbReference>
<proteinExistence type="inferred from homology"/>
<feature type="transmembrane region" description="Helical" evidence="9">
    <location>
        <begin position="369"/>
        <end position="388"/>
    </location>
</feature>
<feature type="region of interest" description="Disordered" evidence="8">
    <location>
        <begin position="1"/>
        <end position="23"/>
    </location>
</feature>
<keyword evidence="5 7" id="KW-0175">Coiled coil</keyword>
<dbReference type="OrthoDB" id="10072335at2759"/>
<evidence type="ECO:0000256" key="5">
    <source>
        <dbReference type="ARBA" id="ARBA00023054"/>
    </source>
</evidence>
<reference evidence="13" key="1">
    <citation type="submission" date="2017-02" db="UniProtKB">
        <authorList>
            <consortium name="WormBaseParasite"/>
        </authorList>
    </citation>
    <scope>IDENTIFICATION</scope>
</reference>
<feature type="transmembrane region" description="Helical" evidence="9">
    <location>
        <begin position="331"/>
        <end position="357"/>
    </location>
</feature>
<feature type="coiled-coil region" evidence="7">
    <location>
        <begin position="69"/>
        <end position="103"/>
    </location>
</feature>
<evidence type="ECO:0000256" key="9">
    <source>
        <dbReference type="SAM" id="Phobius"/>
    </source>
</evidence>
<comment type="subcellular location">
    <subcellularLocation>
        <location evidence="1">Membrane</location>
    </subcellularLocation>
</comment>